<reference evidence="10" key="2">
    <citation type="journal article" date="2021" name="PeerJ">
        <title>Extensive microbial diversity within the chicken gut microbiome revealed by metagenomics and culture.</title>
        <authorList>
            <person name="Gilroy R."/>
            <person name="Ravi A."/>
            <person name="Getino M."/>
            <person name="Pursley I."/>
            <person name="Horton D.L."/>
            <person name="Alikhan N.F."/>
            <person name="Baker D."/>
            <person name="Gharbi K."/>
            <person name="Hall N."/>
            <person name="Watson M."/>
            <person name="Adriaenssens E.M."/>
            <person name="Foster-Nyarko E."/>
            <person name="Jarju S."/>
            <person name="Secka A."/>
            <person name="Antonio M."/>
            <person name="Oren A."/>
            <person name="Chaudhuri R.R."/>
            <person name="La Ragione R."/>
            <person name="Hildebrand F."/>
            <person name="Pallen M.J."/>
        </authorList>
    </citation>
    <scope>NUCLEOTIDE SEQUENCE</scope>
    <source>
        <strain evidence="10">CHK157-1446</strain>
    </source>
</reference>
<comment type="caution">
    <text evidence="10">The sequence shown here is derived from an EMBL/GenBank/DDBJ whole genome shotgun (WGS) entry which is preliminary data.</text>
</comment>
<dbReference type="Proteomes" id="UP000823982">
    <property type="component" value="Unassembled WGS sequence"/>
</dbReference>
<dbReference type="InterPro" id="IPR028366">
    <property type="entry name" value="PhoU"/>
</dbReference>
<feature type="domain" description="PhoU" evidence="9">
    <location>
        <begin position="17"/>
        <end position="103"/>
    </location>
</feature>
<dbReference type="GO" id="GO:0045936">
    <property type="term" value="P:negative regulation of phosphate metabolic process"/>
    <property type="evidence" value="ECO:0007669"/>
    <property type="project" value="InterPro"/>
</dbReference>
<evidence type="ECO:0000313" key="11">
    <source>
        <dbReference type="Proteomes" id="UP000823982"/>
    </source>
</evidence>
<dbReference type="SUPFAM" id="SSF109755">
    <property type="entry name" value="PhoU-like"/>
    <property type="match status" value="1"/>
</dbReference>
<dbReference type="EMBL" id="DVIR01000037">
    <property type="protein sequence ID" value="HIS24549.1"/>
    <property type="molecule type" value="Genomic_DNA"/>
</dbReference>
<dbReference type="PANTHER" id="PTHR42930">
    <property type="entry name" value="PHOSPHATE-SPECIFIC TRANSPORT SYSTEM ACCESSORY PROTEIN PHOU"/>
    <property type="match status" value="1"/>
</dbReference>
<keyword evidence="8" id="KW-0175">Coiled coil</keyword>
<gene>
    <name evidence="10" type="primary">phoU</name>
    <name evidence="10" type="ORF">IAD01_04000</name>
</gene>
<comment type="subunit">
    <text evidence="3 7">Homodimer.</text>
</comment>
<dbReference type="Gene3D" id="1.20.58.220">
    <property type="entry name" value="Phosphate transport system protein phou homolog 2, domain 2"/>
    <property type="match status" value="1"/>
</dbReference>
<reference evidence="10" key="1">
    <citation type="submission" date="2020-10" db="EMBL/GenBank/DDBJ databases">
        <authorList>
            <person name="Gilroy R."/>
        </authorList>
    </citation>
    <scope>NUCLEOTIDE SEQUENCE</scope>
    <source>
        <strain evidence="10">CHK157-1446</strain>
    </source>
</reference>
<feature type="domain" description="PhoU" evidence="9">
    <location>
        <begin position="118"/>
        <end position="203"/>
    </location>
</feature>
<keyword evidence="6 7" id="KW-0592">Phosphate transport</keyword>
<dbReference type="GO" id="GO:0005737">
    <property type="term" value="C:cytoplasm"/>
    <property type="evidence" value="ECO:0007669"/>
    <property type="project" value="UniProtKB-SubCell"/>
</dbReference>
<evidence type="ECO:0000256" key="4">
    <source>
        <dbReference type="ARBA" id="ARBA00022448"/>
    </source>
</evidence>
<dbReference type="InterPro" id="IPR038078">
    <property type="entry name" value="PhoU-like_sf"/>
</dbReference>
<evidence type="ECO:0000256" key="1">
    <source>
        <dbReference type="ARBA" id="ARBA00004496"/>
    </source>
</evidence>
<organism evidence="10 11">
    <name type="scientific">Candidatus Faeciplasma gallinarum</name>
    <dbReference type="NCBI Taxonomy" id="2840799"/>
    <lineage>
        <taxon>Bacteria</taxon>
        <taxon>Bacillati</taxon>
        <taxon>Bacillota</taxon>
        <taxon>Clostridia</taxon>
        <taxon>Eubacteriales</taxon>
        <taxon>Oscillospiraceae</taxon>
        <taxon>Oscillospiraceae incertae sedis</taxon>
        <taxon>Candidatus Faeciplasma</taxon>
    </lineage>
</organism>
<dbReference type="NCBIfam" id="TIGR02135">
    <property type="entry name" value="phoU_full"/>
    <property type="match status" value="1"/>
</dbReference>
<dbReference type="PANTHER" id="PTHR42930:SF3">
    <property type="entry name" value="PHOSPHATE-SPECIFIC TRANSPORT SYSTEM ACCESSORY PROTEIN PHOU"/>
    <property type="match status" value="1"/>
</dbReference>
<proteinExistence type="inferred from homology"/>
<evidence type="ECO:0000256" key="2">
    <source>
        <dbReference type="ARBA" id="ARBA00008107"/>
    </source>
</evidence>
<dbReference type="FunFam" id="1.20.58.220:FF:000004">
    <property type="entry name" value="Phosphate-specific transport system accessory protein PhoU"/>
    <property type="match status" value="1"/>
</dbReference>
<comment type="similarity">
    <text evidence="2 7">Belongs to the PhoU family.</text>
</comment>
<sequence>MRTRFEFQLNQLNTELILMGALCEDAISCAVKYLIENDHKMKENVAEAEEQINRKMRDIEGLCMRLLIQQQPVATDLRVISSALKMISDMERIGDQAFDISEIAEYVSSSGMNSKTHISDMAEAASRMVTNCVESFVKKDVEAARAVVKMDDEVDDLFIQLKDELIEAIRSNKEDAEALVDLLMIAKYFERIGDHAVNIAQWVIYAIIGEHE</sequence>
<dbReference type="GO" id="GO:0006817">
    <property type="term" value="P:phosphate ion transport"/>
    <property type="evidence" value="ECO:0007669"/>
    <property type="project" value="UniProtKB-KW"/>
</dbReference>
<dbReference type="AlphaFoldDB" id="A0A9D1ENS1"/>
<evidence type="ECO:0000256" key="6">
    <source>
        <dbReference type="ARBA" id="ARBA00022592"/>
    </source>
</evidence>
<keyword evidence="5 7" id="KW-0963">Cytoplasm</keyword>
<evidence type="ECO:0000313" key="10">
    <source>
        <dbReference type="EMBL" id="HIS24549.1"/>
    </source>
</evidence>
<evidence type="ECO:0000256" key="7">
    <source>
        <dbReference type="PIRNR" id="PIRNR003107"/>
    </source>
</evidence>
<feature type="coiled-coil region" evidence="8">
    <location>
        <begin position="38"/>
        <end position="65"/>
    </location>
</feature>
<accession>A0A9D1ENS1</accession>
<keyword evidence="4 7" id="KW-0813">Transport</keyword>
<comment type="subcellular location">
    <subcellularLocation>
        <location evidence="1 7">Cytoplasm</location>
    </subcellularLocation>
</comment>
<dbReference type="Pfam" id="PF01895">
    <property type="entry name" value="PhoU"/>
    <property type="match status" value="2"/>
</dbReference>
<evidence type="ECO:0000259" key="9">
    <source>
        <dbReference type="Pfam" id="PF01895"/>
    </source>
</evidence>
<comment type="function">
    <text evidence="7">Plays a role in the regulation of phosphate uptake.</text>
</comment>
<dbReference type="InterPro" id="IPR026022">
    <property type="entry name" value="PhoU_dom"/>
</dbReference>
<name>A0A9D1ENS1_9FIRM</name>
<dbReference type="GO" id="GO:0030643">
    <property type="term" value="P:intracellular phosphate ion homeostasis"/>
    <property type="evidence" value="ECO:0007669"/>
    <property type="project" value="InterPro"/>
</dbReference>
<dbReference type="PIRSF" id="PIRSF003107">
    <property type="entry name" value="PhoU"/>
    <property type="match status" value="1"/>
</dbReference>
<evidence type="ECO:0000256" key="8">
    <source>
        <dbReference type="SAM" id="Coils"/>
    </source>
</evidence>
<protein>
    <recommendedName>
        <fullName evidence="7">Phosphate-specific transport system accessory protein PhoU</fullName>
    </recommendedName>
</protein>
<evidence type="ECO:0000256" key="3">
    <source>
        <dbReference type="ARBA" id="ARBA00011738"/>
    </source>
</evidence>
<evidence type="ECO:0000256" key="5">
    <source>
        <dbReference type="ARBA" id="ARBA00022490"/>
    </source>
</evidence>